<dbReference type="Proteomes" id="UP000249066">
    <property type="component" value="Unassembled WGS sequence"/>
</dbReference>
<dbReference type="GO" id="GO:0003677">
    <property type="term" value="F:DNA binding"/>
    <property type="evidence" value="ECO:0007669"/>
    <property type="project" value="UniProtKB-KW"/>
</dbReference>
<feature type="domain" description="HTH cro/C1-type" evidence="2">
    <location>
        <begin position="11"/>
        <end position="65"/>
    </location>
</feature>
<reference evidence="3 4" key="1">
    <citation type="submission" date="2017-08" db="EMBL/GenBank/DDBJ databases">
        <title>Infants hospitalized years apart are colonized by the same room-sourced microbial strains.</title>
        <authorList>
            <person name="Brooks B."/>
            <person name="Olm M.R."/>
            <person name="Firek B.A."/>
            <person name="Baker R."/>
            <person name="Thomas B.C."/>
            <person name="Morowitz M.J."/>
            <person name="Banfield J.F."/>
        </authorList>
    </citation>
    <scope>NUCLEOTIDE SEQUENCE [LARGE SCALE GENOMIC DNA]</scope>
    <source>
        <strain evidence="3">S2_018_000_R2_101</strain>
    </source>
</reference>
<name>A0A2W5C0V5_9SPHN</name>
<dbReference type="InterPro" id="IPR010982">
    <property type="entry name" value="Lambda_DNA-bd_dom_sf"/>
</dbReference>
<dbReference type="SUPFAM" id="SSF47413">
    <property type="entry name" value="lambda repressor-like DNA-binding domains"/>
    <property type="match status" value="1"/>
</dbReference>
<dbReference type="InterPro" id="IPR014710">
    <property type="entry name" value="RmlC-like_jellyroll"/>
</dbReference>
<protein>
    <submittedName>
        <fullName evidence="3">XRE family transcriptional regulator</fullName>
    </submittedName>
</protein>
<dbReference type="CDD" id="cd00093">
    <property type="entry name" value="HTH_XRE"/>
    <property type="match status" value="1"/>
</dbReference>
<evidence type="ECO:0000313" key="4">
    <source>
        <dbReference type="Proteomes" id="UP000249066"/>
    </source>
</evidence>
<evidence type="ECO:0000313" key="3">
    <source>
        <dbReference type="EMBL" id="PZO88945.1"/>
    </source>
</evidence>
<keyword evidence="1" id="KW-0238">DNA-binding</keyword>
<dbReference type="InterPro" id="IPR050807">
    <property type="entry name" value="TransReg_Diox_bact_type"/>
</dbReference>
<dbReference type="AlphaFoldDB" id="A0A2W5C0V5"/>
<dbReference type="PANTHER" id="PTHR46797:SF20">
    <property type="entry name" value="BLR4304 PROTEIN"/>
    <property type="match status" value="1"/>
</dbReference>
<accession>A0A2W5C0V5</accession>
<dbReference type="PANTHER" id="PTHR46797">
    <property type="entry name" value="HTH-TYPE TRANSCRIPTIONAL REGULATOR"/>
    <property type="match status" value="1"/>
</dbReference>
<dbReference type="SUPFAM" id="SSF51182">
    <property type="entry name" value="RmlC-like cupins"/>
    <property type="match status" value="1"/>
</dbReference>
<dbReference type="InterPro" id="IPR011051">
    <property type="entry name" value="RmlC_Cupin_sf"/>
</dbReference>
<sequence length="212" mass="23569">MSANMSLGAIVKRIRRDRQWTLAEMSDVCGIPLSTLSKIENDKLTLTYDRLQQLSRSLGIGLAELFSEGEQNDAVVTARRSIARLDEAVRVETRNYVYNYLCSDLRKRRMIPIHVKVTAKSLDEFGDLVRHGGEEFAFVVEGAVVFHSEFYAPVTLNKGEGVYIDSNMGHAYVAAPGFDQATILSVCASADENLQQHLIAEAEGRIAEQELS</sequence>
<dbReference type="EMBL" id="QFNN01000077">
    <property type="protein sequence ID" value="PZO88945.1"/>
    <property type="molecule type" value="Genomic_DNA"/>
</dbReference>
<dbReference type="GO" id="GO:0005829">
    <property type="term" value="C:cytosol"/>
    <property type="evidence" value="ECO:0007669"/>
    <property type="project" value="TreeGrafter"/>
</dbReference>
<dbReference type="PROSITE" id="PS50943">
    <property type="entry name" value="HTH_CROC1"/>
    <property type="match status" value="1"/>
</dbReference>
<dbReference type="Gene3D" id="2.60.120.10">
    <property type="entry name" value="Jelly Rolls"/>
    <property type="match status" value="1"/>
</dbReference>
<dbReference type="Pfam" id="PF01381">
    <property type="entry name" value="HTH_3"/>
    <property type="match status" value="1"/>
</dbReference>
<gene>
    <name evidence="3" type="ORF">DI623_11680</name>
</gene>
<dbReference type="Gene3D" id="1.10.260.40">
    <property type="entry name" value="lambda repressor-like DNA-binding domains"/>
    <property type="match status" value="1"/>
</dbReference>
<comment type="caution">
    <text evidence="3">The sequence shown here is derived from an EMBL/GenBank/DDBJ whole genome shotgun (WGS) entry which is preliminary data.</text>
</comment>
<dbReference type="InterPro" id="IPR013096">
    <property type="entry name" value="Cupin_2"/>
</dbReference>
<dbReference type="Pfam" id="PF07883">
    <property type="entry name" value="Cupin_2"/>
    <property type="match status" value="1"/>
</dbReference>
<evidence type="ECO:0000256" key="1">
    <source>
        <dbReference type="ARBA" id="ARBA00023125"/>
    </source>
</evidence>
<dbReference type="GO" id="GO:0003700">
    <property type="term" value="F:DNA-binding transcription factor activity"/>
    <property type="evidence" value="ECO:0007669"/>
    <property type="project" value="TreeGrafter"/>
</dbReference>
<proteinExistence type="predicted"/>
<dbReference type="CDD" id="cd02209">
    <property type="entry name" value="cupin_XRE_C"/>
    <property type="match status" value="1"/>
</dbReference>
<dbReference type="InterPro" id="IPR001387">
    <property type="entry name" value="Cro/C1-type_HTH"/>
</dbReference>
<organism evidence="3 4">
    <name type="scientific">Sphingomonas sanxanigenens</name>
    <dbReference type="NCBI Taxonomy" id="397260"/>
    <lineage>
        <taxon>Bacteria</taxon>
        <taxon>Pseudomonadati</taxon>
        <taxon>Pseudomonadota</taxon>
        <taxon>Alphaproteobacteria</taxon>
        <taxon>Sphingomonadales</taxon>
        <taxon>Sphingomonadaceae</taxon>
        <taxon>Sphingomonas</taxon>
    </lineage>
</organism>
<dbReference type="SMART" id="SM00530">
    <property type="entry name" value="HTH_XRE"/>
    <property type="match status" value="1"/>
</dbReference>
<evidence type="ECO:0000259" key="2">
    <source>
        <dbReference type="PROSITE" id="PS50943"/>
    </source>
</evidence>